<reference evidence="2" key="1">
    <citation type="journal article" date="2011" name="J. Bacteriol.">
        <title>Genome sequences of eight morphologically diverse alphaproteobacteria.</title>
        <authorList>
            <consortium name="US DOE Joint Genome Institute"/>
            <person name="Brown P.J."/>
            <person name="Kysela D.T."/>
            <person name="Buechlein A."/>
            <person name="Hemmerich C."/>
            <person name="Brun Y.V."/>
        </authorList>
    </citation>
    <scope>NUCLEOTIDE SEQUENCE [LARGE SCALE GENOMIC DNA]</scope>
    <source>
        <strain evidence="2">ATCC 51888 / DSM 1869 / NCIB 11706 / TK 0415</strain>
    </source>
</reference>
<dbReference type="STRING" id="582899.Hden_0632"/>
<proteinExistence type="predicted"/>
<dbReference type="RefSeq" id="WP_013214670.1">
    <property type="nucleotide sequence ID" value="NC_014313.1"/>
</dbReference>
<gene>
    <name evidence="1" type="ordered locus">Hden_0632</name>
</gene>
<sequence length="59" mass="6667">MAEAQARALAPDLERRERLEYLADLLSELKTLAERERCEKLPALIAQSREEAIAESLKG</sequence>
<dbReference type="KEGG" id="hdn:Hden_0632"/>
<dbReference type="AlphaFoldDB" id="D8JSW8"/>
<organism evidence="1 2">
    <name type="scientific">Hyphomicrobium denitrificans (strain ATCC 51888 / DSM 1869 / NCIMB 11706 / TK 0415)</name>
    <dbReference type="NCBI Taxonomy" id="582899"/>
    <lineage>
        <taxon>Bacteria</taxon>
        <taxon>Pseudomonadati</taxon>
        <taxon>Pseudomonadota</taxon>
        <taxon>Alphaproteobacteria</taxon>
        <taxon>Hyphomicrobiales</taxon>
        <taxon>Hyphomicrobiaceae</taxon>
        <taxon>Hyphomicrobium</taxon>
    </lineage>
</organism>
<dbReference type="Proteomes" id="UP000002033">
    <property type="component" value="Chromosome"/>
</dbReference>
<keyword evidence="2" id="KW-1185">Reference proteome</keyword>
<protein>
    <submittedName>
        <fullName evidence="1">Nodulation protein W, putative</fullName>
    </submittedName>
</protein>
<evidence type="ECO:0000313" key="2">
    <source>
        <dbReference type="Proteomes" id="UP000002033"/>
    </source>
</evidence>
<accession>D8JSW8</accession>
<evidence type="ECO:0000313" key="1">
    <source>
        <dbReference type="EMBL" id="ADJ22453.1"/>
    </source>
</evidence>
<name>D8JSW8_HYPDA</name>
<dbReference type="EMBL" id="CP002083">
    <property type="protein sequence ID" value="ADJ22453.1"/>
    <property type="molecule type" value="Genomic_DNA"/>
</dbReference>
<dbReference type="HOGENOM" id="CLU_2954303_0_0_5"/>
<dbReference type="OrthoDB" id="7933717at2"/>